<comment type="caution">
    <text evidence="2">The sequence shown here is derived from an EMBL/GenBank/DDBJ whole genome shotgun (WGS) entry which is preliminary data.</text>
</comment>
<proteinExistence type="predicted"/>
<evidence type="ECO:0000313" key="3">
    <source>
        <dbReference type="Proteomes" id="UP000275348"/>
    </source>
</evidence>
<gene>
    <name evidence="2" type="ORF">EAH69_09065</name>
</gene>
<keyword evidence="1" id="KW-0472">Membrane</keyword>
<keyword evidence="1" id="KW-0812">Transmembrane</keyword>
<feature type="transmembrane region" description="Helical" evidence="1">
    <location>
        <begin position="58"/>
        <end position="75"/>
    </location>
</feature>
<dbReference type="Proteomes" id="UP000275348">
    <property type="component" value="Unassembled WGS sequence"/>
</dbReference>
<dbReference type="EMBL" id="RDOJ01000011">
    <property type="protein sequence ID" value="RLZ09151.1"/>
    <property type="molecule type" value="Genomic_DNA"/>
</dbReference>
<feature type="transmembrane region" description="Helical" evidence="1">
    <location>
        <begin position="114"/>
        <end position="133"/>
    </location>
</feature>
<dbReference type="AlphaFoldDB" id="A0A3L9M8P8"/>
<dbReference type="OrthoDB" id="1445427at2"/>
<feature type="transmembrane region" description="Helical" evidence="1">
    <location>
        <begin position="82"/>
        <end position="102"/>
    </location>
</feature>
<evidence type="ECO:0000256" key="1">
    <source>
        <dbReference type="SAM" id="Phobius"/>
    </source>
</evidence>
<protein>
    <submittedName>
        <fullName evidence="2">Uncharacterized protein</fullName>
    </submittedName>
</protein>
<evidence type="ECO:0000313" key="2">
    <source>
        <dbReference type="EMBL" id="RLZ09151.1"/>
    </source>
</evidence>
<reference evidence="2 3" key="1">
    <citation type="submission" date="2018-10" db="EMBL/GenBank/DDBJ databases">
        <authorList>
            <person name="Chen X."/>
        </authorList>
    </citation>
    <scope>NUCLEOTIDE SEQUENCE [LARGE SCALE GENOMIC DNA]</scope>
    <source>
        <strain evidence="2 3">YIM 102668</strain>
    </source>
</reference>
<keyword evidence="1" id="KW-1133">Transmembrane helix</keyword>
<sequence length="143" mass="16863">MKNKYLLWSSIGCYILSLALPVKYNLSESFEEFNYSHAVGFLYMLCGYITFFDAKVDFICWLGNITILLSWILFWKNNLGKLLSIIAFSQMFLFGLDWILRINLIDVIDYESTPVGYLFWLASSIFMLLYHFYPIQNNINQNN</sequence>
<keyword evidence="3" id="KW-1185">Reference proteome</keyword>
<organism evidence="2 3">
    <name type="scientific">Faecalibacter macacae</name>
    <dbReference type="NCBI Taxonomy" id="1859289"/>
    <lineage>
        <taxon>Bacteria</taxon>
        <taxon>Pseudomonadati</taxon>
        <taxon>Bacteroidota</taxon>
        <taxon>Flavobacteriia</taxon>
        <taxon>Flavobacteriales</taxon>
        <taxon>Weeksellaceae</taxon>
        <taxon>Faecalibacter</taxon>
    </lineage>
</organism>
<feature type="transmembrane region" description="Helical" evidence="1">
    <location>
        <begin position="6"/>
        <end position="26"/>
    </location>
</feature>
<name>A0A3L9M8P8_9FLAO</name>
<dbReference type="RefSeq" id="WP_121934878.1">
    <property type="nucleotide sequence ID" value="NZ_RDOJ01000011.1"/>
</dbReference>
<accession>A0A3L9M8P8</accession>